<evidence type="ECO:0000313" key="1">
    <source>
        <dbReference type="EMBL" id="KAF9874198.1"/>
    </source>
</evidence>
<evidence type="ECO:0000313" key="2">
    <source>
        <dbReference type="Proteomes" id="UP000781932"/>
    </source>
</evidence>
<sequence>MAEPVGITGTAAGLVSLGLQLYGEISKYIDAVKGRKRDLDFAREQTENLQKCLLALDNVSFPSTTHTSTNEAIAGCLDSCRNELKALDELVVKLRGPEASAGTLSERLKQKARELAYPFHRDDIRELERRLDTSNRVLQTALNSAGV</sequence>
<protein>
    <submittedName>
        <fullName evidence="1">Ankyrin repeat-containing protein</fullName>
    </submittedName>
</protein>
<reference evidence="1" key="2">
    <citation type="submission" date="2020-11" db="EMBL/GenBank/DDBJ databases">
        <title>Whole genome sequencing of Colletotrichum sp.</title>
        <authorList>
            <person name="Li H."/>
        </authorList>
    </citation>
    <scope>NUCLEOTIDE SEQUENCE</scope>
    <source>
        <strain evidence="1">CkLH20</strain>
    </source>
</reference>
<keyword evidence="2" id="KW-1185">Reference proteome</keyword>
<dbReference type="EMBL" id="JAATWM020000027">
    <property type="protein sequence ID" value="KAF9874198.1"/>
    <property type="molecule type" value="Genomic_DNA"/>
</dbReference>
<dbReference type="OrthoDB" id="1577640at2759"/>
<accession>A0A9P6LI29</accession>
<dbReference type="GeneID" id="62163970"/>
<dbReference type="RefSeq" id="XP_038743659.1">
    <property type="nucleotide sequence ID" value="XM_038890896.1"/>
</dbReference>
<dbReference type="AlphaFoldDB" id="A0A9P6LI29"/>
<gene>
    <name evidence="1" type="ORF">CkaCkLH20_08181</name>
</gene>
<organism evidence="1 2">
    <name type="scientific">Colletotrichum karsti</name>
    <dbReference type="NCBI Taxonomy" id="1095194"/>
    <lineage>
        <taxon>Eukaryota</taxon>
        <taxon>Fungi</taxon>
        <taxon>Dikarya</taxon>
        <taxon>Ascomycota</taxon>
        <taxon>Pezizomycotina</taxon>
        <taxon>Sordariomycetes</taxon>
        <taxon>Hypocreomycetidae</taxon>
        <taxon>Glomerellales</taxon>
        <taxon>Glomerellaceae</taxon>
        <taxon>Colletotrichum</taxon>
        <taxon>Colletotrichum boninense species complex</taxon>
    </lineage>
</organism>
<proteinExistence type="predicted"/>
<comment type="caution">
    <text evidence="1">The sequence shown here is derived from an EMBL/GenBank/DDBJ whole genome shotgun (WGS) entry which is preliminary data.</text>
</comment>
<reference evidence="1" key="1">
    <citation type="submission" date="2020-03" db="EMBL/GenBank/DDBJ databases">
        <authorList>
            <person name="He L."/>
        </authorList>
    </citation>
    <scope>NUCLEOTIDE SEQUENCE</scope>
    <source>
        <strain evidence="1">CkLH20</strain>
    </source>
</reference>
<name>A0A9P6LI29_9PEZI</name>
<dbReference type="Proteomes" id="UP000781932">
    <property type="component" value="Unassembled WGS sequence"/>
</dbReference>